<accession>A0ABY3N095</accession>
<dbReference type="SUPFAM" id="SSF53335">
    <property type="entry name" value="S-adenosyl-L-methionine-dependent methyltransferases"/>
    <property type="match status" value="1"/>
</dbReference>
<dbReference type="InterPro" id="IPR029063">
    <property type="entry name" value="SAM-dependent_MTases_sf"/>
</dbReference>
<dbReference type="Proteomes" id="UP000815846">
    <property type="component" value="Unassembled WGS sequence"/>
</dbReference>
<dbReference type="GO" id="GO:0008168">
    <property type="term" value="F:methyltransferase activity"/>
    <property type="evidence" value="ECO:0007669"/>
    <property type="project" value="UniProtKB-KW"/>
</dbReference>
<gene>
    <name evidence="1" type="ORF">CWS31_003810</name>
</gene>
<dbReference type="Pfam" id="PF12847">
    <property type="entry name" value="Methyltransf_18"/>
    <property type="match status" value="1"/>
</dbReference>
<keyword evidence="1" id="KW-0808">Transferase</keyword>
<dbReference type="Gene3D" id="3.40.50.150">
    <property type="entry name" value="Vaccinia Virus protein VP39"/>
    <property type="match status" value="1"/>
</dbReference>
<dbReference type="GO" id="GO:0032259">
    <property type="term" value="P:methylation"/>
    <property type="evidence" value="ECO:0007669"/>
    <property type="project" value="UniProtKB-KW"/>
</dbReference>
<proteinExistence type="predicted"/>
<dbReference type="EMBL" id="PJAI02000002">
    <property type="protein sequence ID" value="TYK66916.1"/>
    <property type="molecule type" value="Genomic_DNA"/>
</dbReference>
<organism evidence="1 2">
    <name type="scientific">Colwellia echini</name>
    <dbReference type="NCBI Taxonomy" id="1982103"/>
    <lineage>
        <taxon>Bacteria</taxon>
        <taxon>Pseudomonadati</taxon>
        <taxon>Pseudomonadota</taxon>
        <taxon>Gammaproteobacteria</taxon>
        <taxon>Alteromonadales</taxon>
        <taxon>Colwelliaceae</taxon>
        <taxon>Colwellia</taxon>
    </lineage>
</organism>
<dbReference type="PANTHER" id="PTHR38451">
    <property type="entry name" value="TRNA (ADENINE(22)-N(1))-METHYLTRANSFERASE"/>
    <property type="match status" value="1"/>
</dbReference>
<reference evidence="1 2" key="1">
    <citation type="submission" date="2019-08" db="EMBL/GenBank/DDBJ databases">
        <title>Microbe sample from Colwellia echini.</title>
        <authorList>
            <person name="Christiansen L."/>
            <person name="Pathiraja D."/>
            <person name="Schultz-Johansen M."/>
            <person name="Choi I.-G."/>
            <person name="Stougaard P."/>
        </authorList>
    </citation>
    <scope>NUCLEOTIDE SEQUENCE [LARGE SCALE GENOMIC DNA]</scope>
    <source>
        <strain evidence="1 2">A3</strain>
    </source>
</reference>
<keyword evidence="2" id="KW-1185">Reference proteome</keyword>
<name>A0ABY3N095_9GAMM</name>
<sequence>MSYDLKLSKRLQQINDLAVPSFQADNTSYDHIWDCCCDHGLLGFSLLSYTTSQSSISKVHFVDIVPELMQKIEVKLHRFYANSDDKNSKDNQQWQVHCLDVAKLPLNNYAGKHLVIIAGIGGDLMIKFIEEINQQYKHLTIDYLLCPVHHQYALREKLIALDFSLKDEVLVEDNQRFYEILLLSSLSPASISTTAQTSNSIEGKVCAVGDKIWRFESNEQADITKRYLTKTLNHYLRMQQGLQKREQESLSKRTTSKETVFEKTLEKSVLEKEMAETTKNNLRDVQRIISDYRTVKL</sequence>
<evidence type="ECO:0000313" key="2">
    <source>
        <dbReference type="Proteomes" id="UP000815846"/>
    </source>
</evidence>
<evidence type="ECO:0000313" key="1">
    <source>
        <dbReference type="EMBL" id="TYK66916.1"/>
    </source>
</evidence>
<dbReference type="PANTHER" id="PTHR38451:SF1">
    <property type="entry name" value="TRNA (ADENINE(22)-N(1))-METHYLTRANSFERASE"/>
    <property type="match status" value="1"/>
</dbReference>
<keyword evidence="1" id="KW-0489">Methyltransferase</keyword>
<comment type="caution">
    <text evidence="1">The sequence shown here is derived from an EMBL/GenBank/DDBJ whole genome shotgun (WGS) entry which is preliminary data.</text>
</comment>
<dbReference type="InterPro" id="IPR016876">
    <property type="entry name" value="UCP028234"/>
</dbReference>
<protein>
    <submittedName>
        <fullName evidence="1">SAM-dependent methyltransferase</fullName>
    </submittedName>
</protein>
<dbReference type="PIRSF" id="PIRSF028234">
    <property type="entry name" value="UCP028234"/>
    <property type="match status" value="1"/>
</dbReference>